<name>A0A7G9W5W6_ALKCA</name>
<protein>
    <recommendedName>
        <fullName evidence="3">DinB family protein</fullName>
    </recommendedName>
</protein>
<dbReference type="EMBL" id="CP058559">
    <property type="protein sequence ID" value="QNO14078.1"/>
    <property type="molecule type" value="Genomic_DNA"/>
</dbReference>
<proteinExistence type="predicted"/>
<evidence type="ECO:0008006" key="3">
    <source>
        <dbReference type="Google" id="ProtNLM"/>
    </source>
</evidence>
<gene>
    <name evidence="1" type="ORF">HYG86_04470</name>
</gene>
<sequence>MEKIINRVLKAMELTFEFYSYISADHLRLNIHNTPSNTIGEQAWCIIGARESYLKALEKGYWVGFSCSLKDCTDKESIVSKLEESEIKLREFFQGVDFSSLDVDILVDLLEHEVQHHGQLIRFSYSNKIGFPKSWNARYTV</sequence>
<dbReference type="InterPro" id="IPR034660">
    <property type="entry name" value="DinB/YfiT-like"/>
</dbReference>
<reference evidence="1 2" key="1">
    <citation type="submission" date="2020-07" db="EMBL/GenBank/DDBJ databases">
        <title>Alkalicella. sp. LB2 genome.</title>
        <authorList>
            <person name="Postec A."/>
            <person name="Quemeneur M."/>
        </authorList>
    </citation>
    <scope>NUCLEOTIDE SEQUENCE [LARGE SCALE GENOMIC DNA]</scope>
    <source>
        <strain evidence="1 2">LB2</strain>
    </source>
</reference>
<evidence type="ECO:0000313" key="1">
    <source>
        <dbReference type="EMBL" id="QNO14078.1"/>
    </source>
</evidence>
<dbReference type="SUPFAM" id="SSF109854">
    <property type="entry name" value="DinB/YfiT-like putative metalloenzymes"/>
    <property type="match status" value="1"/>
</dbReference>
<dbReference type="AlphaFoldDB" id="A0A7G9W5W6"/>
<dbReference type="Proteomes" id="UP000516160">
    <property type="component" value="Chromosome"/>
</dbReference>
<evidence type="ECO:0000313" key="2">
    <source>
        <dbReference type="Proteomes" id="UP000516160"/>
    </source>
</evidence>
<accession>A0A7G9W5W6</accession>
<organism evidence="1 2">
    <name type="scientific">Alkalicella caledoniensis</name>
    <dbReference type="NCBI Taxonomy" id="2731377"/>
    <lineage>
        <taxon>Bacteria</taxon>
        <taxon>Bacillati</taxon>
        <taxon>Bacillota</taxon>
        <taxon>Clostridia</taxon>
        <taxon>Eubacteriales</taxon>
        <taxon>Proteinivoracaceae</taxon>
        <taxon>Alkalicella</taxon>
    </lineage>
</organism>
<dbReference type="KEGG" id="acae:HYG86_04470"/>
<dbReference type="Gene3D" id="1.20.120.450">
    <property type="entry name" value="dinb family like domain"/>
    <property type="match status" value="1"/>
</dbReference>
<dbReference type="RefSeq" id="WP_213167739.1">
    <property type="nucleotide sequence ID" value="NZ_CP058559.1"/>
</dbReference>
<keyword evidence="2" id="KW-1185">Reference proteome</keyword>